<evidence type="ECO:0000313" key="2">
    <source>
        <dbReference type="EMBL" id="GGO75006.1"/>
    </source>
</evidence>
<feature type="transmembrane region" description="Helical" evidence="1">
    <location>
        <begin position="245"/>
        <end position="265"/>
    </location>
</feature>
<feature type="transmembrane region" description="Helical" evidence="1">
    <location>
        <begin position="368"/>
        <end position="391"/>
    </location>
</feature>
<evidence type="ECO:0000313" key="3">
    <source>
        <dbReference type="Proteomes" id="UP000606935"/>
    </source>
</evidence>
<dbReference type="Proteomes" id="UP000606935">
    <property type="component" value="Unassembled WGS sequence"/>
</dbReference>
<reference evidence="2" key="2">
    <citation type="submission" date="2020-09" db="EMBL/GenBank/DDBJ databases">
        <authorList>
            <person name="Sun Q."/>
            <person name="Zhou Y."/>
        </authorList>
    </citation>
    <scope>NUCLEOTIDE SEQUENCE</scope>
    <source>
        <strain evidence="2">CGMCC 1.7086</strain>
    </source>
</reference>
<dbReference type="SUPFAM" id="SSF103473">
    <property type="entry name" value="MFS general substrate transporter"/>
    <property type="match status" value="1"/>
</dbReference>
<sequence>MGMNSPVKPVRKKVDTRKNHSTQHFRLLCAVLVLTKLGDLLASPKIVLTWLLGAVGVSPVLISLLVPIRESGSMIPQIAIGTWVNRFVYRKGLWQLGAFIQGLTVLGMAAALWLLSGDTAGYTVLALLVLFSLARALCSVTIKDMQGKVIAKKQRGRLSGFAASIAGVLTFAVSLVFFIDASSVSTTMYLALLLLAGLLWWLAGMLFWAVQEPPGENRQPGDNQSSALSHAWQLICRDRKFRHFLLSRALLMGSALSAPFMLLLAQAKQTQSSTFALFLLASSLAAGISASVWGLMADQSSRRVMLLGGVFAALSCLAVWGTELQSNDAPVWLYALFYLSLSVAHEGVRIGRQTYLVNMAGGIKRTDYVSVSNTVIGSILLLMGGITALLASFSVSAVIFFLGLMGLAGSWSTWRMAETD</sequence>
<feature type="transmembrane region" description="Helical" evidence="1">
    <location>
        <begin position="304"/>
        <end position="323"/>
    </location>
</feature>
<keyword evidence="1" id="KW-1133">Transmembrane helix</keyword>
<organism evidence="2 3">
    <name type="scientific">Bowmanella pacifica</name>
    <dbReference type="NCBI Taxonomy" id="502051"/>
    <lineage>
        <taxon>Bacteria</taxon>
        <taxon>Pseudomonadati</taxon>
        <taxon>Pseudomonadota</taxon>
        <taxon>Gammaproteobacteria</taxon>
        <taxon>Alteromonadales</taxon>
        <taxon>Alteromonadaceae</taxon>
        <taxon>Bowmanella</taxon>
    </lineage>
</organism>
<dbReference type="PANTHER" id="PTHR23526:SF2">
    <property type="entry name" value="MAJOR FACILITATOR SUPERFAMILY (MFS) PROFILE DOMAIN-CONTAINING PROTEIN"/>
    <property type="match status" value="1"/>
</dbReference>
<feature type="transmembrane region" description="Helical" evidence="1">
    <location>
        <begin position="48"/>
        <end position="68"/>
    </location>
</feature>
<keyword evidence="1" id="KW-0472">Membrane</keyword>
<dbReference type="EMBL" id="BMLS01000009">
    <property type="protein sequence ID" value="GGO75006.1"/>
    <property type="molecule type" value="Genomic_DNA"/>
</dbReference>
<name>A0A917Z7J1_9ALTE</name>
<feature type="transmembrane region" description="Helical" evidence="1">
    <location>
        <begin position="120"/>
        <end position="138"/>
    </location>
</feature>
<gene>
    <name evidence="2" type="ORF">GCM10010982_39170</name>
</gene>
<dbReference type="PANTHER" id="PTHR23526">
    <property type="entry name" value="INTEGRAL MEMBRANE TRANSPORT PROTEIN-RELATED"/>
    <property type="match status" value="1"/>
</dbReference>
<dbReference type="InterPro" id="IPR036259">
    <property type="entry name" value="MFS_trans_sf"/>
</dbReference>
<feature type="transmembrane region" description="Helical" evidence="1">
    <location>
        <begin position="397"/>
        <end position="414"/>
    </location>
</feature>
<protein>
    <submittedName>
        <fullName evidence="2">MFS transporter</fullName>
    </submittedName>
</protein>
<feature type="transmembrane region" description="Helical" evidence="1">
    <location>
        <begin position="93"/>
        <end position="114"/>
    </location>
</feature>
<evidence type="ECO:0000256" key="1">
    <source>
        <dbReference type="SAM" id="Phobius"/>
    </source>
</evidence>
<dbReference type="Gene3D" id="1.20.1250.20">
    <property type="entry name" value="MFS general substrate transporter like domains"/>
    <property type="match status" value="1"/>
</dbReference>
<dbReference type="AlphaFoldDB" id="A0A917Z7J1"/>
<keyword evidence="1" id="KW-0812">Transmembrane</keyword>
<feature type="transmembrane region" description="Helical" evidence="1">
    <location>
        <begin position="191"/>
        <end position="210"/>
    </location>
</feature>
<feature type="transmembrane region" description="Helical" evidence="1">
    <location>
        <begin position="158"/>
        <end position="179"/>
    </location>
</feature>
<accession>A0A917Z7J1</accession>
<reference evidence="2" key="1">
    <citation type="journal article" date="2014" name="Int. J. Syst. Evol. Microbiol.">
        <title>Complete genome sequence of Corynebacterium casei LMG S-19264T (=DSM 44701T), isolated from a smear-ripened cheese.</title>
        <authorList>
            <consortium name="US DOE Joint Genome Institute (JGI-PGF)"/>
            <person name="Walter F."/>
            <person name="Albersmeier A."/>
            <person name="Kalinowski J."/>
            <person name="Ruckert C."/>
        </authorList>
    </citation>
    <scope>NUCLEOTIDE SEQUENCE</scope>
    <source>
        <strain evidence="2">CGMCC 1.7086</strain>
    </source>
</reference>
<feature type="transmembrane region" description="Helical" evidence="1">
    <location>
        <begin position="329"/>
        <end position="348"/>
    </location>
</feature>
<dbReference type="InterPro" id="IPR052528">
    <property type="entry name" value="Sugar_transport-like"/>
</dbReference>
<comment type="caution">
    <text evidence="2">The sequence shown here is derived from an EMBL/GenBank/DDBJ whole genome shotgun (WGS) entry which is preliminary data.</text>
</comment>
<keyword evidence="3" id="KW-1185">Reference proteome</keyword>
<feature type="transmembrane region" description="Helical" evidence="1">
    <location>
        <begin position="277"/>
        <end position="297"/>
    </location>
</feature>
<proteinExistence type="predicted"/>